<keyword evidence="2" id="KW-1185">Reference proteome</keyword>
<dbReference type="Pfam" id="PF00168">
    <property type="entry name" value="C2"/>
    <property type="match status" value="2"/>
</dbReference>
<dbReference type="SMART" id="SM00239">
    <property type="entry name" value="C2"/>
    <property type="match status" value="2"/>
</dbReference>
<reference evidence="3" key="1">
    <citation type="submission" date="2025-08" db="UniProtKB">
        <authorList>
            <consortium name="RefSeq"/>
        </authorList>
    </citation>
    <scope>IDENTIFICATION</scope>
</reference>
<dbReference type="InterPro" id="IPR035892">
    <property type="entry name" value="C2_domain_sf"/>
</dbReference>
<protein>
    <submittedName>
        <fullName evidence="3">Synaptotagmin-12-like isoform X1</fullName>
    </submittedName>
</protein>
<dbReference type="FunFam" id="2.60.40.150:FF:000080">
    <property type="entry name" value="Putative synaptotagmin-12"/>
    <property type="match status" value="1"/>
</dbReference>
<dbReference type="GO" id="GO:0005886">
    <property type="term" value="C:plasma membrane"/>
    <property type="evidence" value="ECO:0007669"/>
    <property type="project" value="TreeGrafter"/>
</dbReference>
<dbReference type="KEGG" id="aplc:110973065"/>
<dbReference type="GO" id="GO:0098793">
    <property type="term" value="C:presynapse"/>
    <property type="evidence" value="ECO:0007669"/>
    <property type="project" value="GOC"/>
</dbReference>
<dbReference type="GO" id="GO:0005509">
    <property type="term" value="F:calcium ion binding"/>
    <property type="evidence" value="ECO:0007669"/>
    <property type="project" value="TreeGrafter"/>
</dbReference>
<dbReference type="GO" id="GO:0005544">
    <property type="term" value="F:calcium-dependent phospholipid binding"/>
    <property type="evidence" value="ECO:0007669"/>
    <property type="project" value="TreeGrafter"/>
</dbReference>
<dbReference type="PANTHER" id="PTHR10024:SF252">
    <property type="entry name" value="SYNAPTOTAGMIN-12"/>
    <property type="match status" value="1"/>
</dbReference>
<dbReference type="SUPFAM" id="SSF49562">
    <property type="entry name" value="C2 domain (Calcium/lipid-binding domain, CaLB)"/>
    <property type="match status" value="2"/>
</dbReference>
<dbReference type="AlphaFoldDB" id="A0A8B7XEN8"/>
<proteinExistence type="predicted"/>
<feature type="domain" description="C2" evidence="1">
    <location>
        <begin position="157"/>
        <end position="277"/>
    </location>
</feature>
<dbReference type="GO" id="GO:0048488">
    <property type="term" value="P:synaptic vesicle endocytosis"/>
    <property type="evidence" value="ECO:0007669"/>
    <property type="project" value="TreeGrafter"/>
</dbReference>
<dbReference type="Proteomes" id="UP000694845">
    <property type="component" value="Unplaced"/>
</dbReference>
<dbReference type="GO" id="GO:0000149">
    <property type="term" value="F:SNARE binding"/>
    <property type="evidence" value="ECO:0007669"/>
    <property type="project" value="TreeGrafter"/>
</dbReference>
<gene>
    <name evidence="3" type="primary">LOC110973065</name>
</gene>
<evidence type="ECO:0000313" key="3">
    <source>
        <dbReference type="RefSeq" id="XP_022079219.1"/>
    </source>
</evidence>
<dbReference type="PROSITE" id="PS50004">
    <property type="entry name" value="C2"/>
    <property type="match status" value="2"/>
</dbReference>
<dbReference type="GO" id="GO:0070382">
    <property type="term" value="C:exocytic vesicle"/>
    <property type="evidence" value="ECO:0007669"/>
    <property type="project" value="TreeGrafter"/>
</dbReference>
<dbReference type="GO" id="GO:0001786">
    <property type="term" value="F:phosphatidylserine binding"/>
    <property type="evidence" value="ECO:0007669"/>
    <property type="project" value="TreeGrafter"/>
</dbReference>
<dbReference type="PANTHER" id="PTHR10024">
    <property type="entry name" value="SYNAPTOTAGMIN"/>
    <property type="match status" value="1"/>
</dbReference>
<name>A0A8B7XEN8_ACAPL</name>
<dbReference type="GO" id="GO:0030276">
    <property type="term" value="F:clathrin binding"/>
    <property type="evidence" value="ECO:0007669"/>
    <property type="project" value="TreeGrafter"/>
</dbReference>
<dbReference type="InterPro" id="IPR000008">
    <property type="entry name" value="C2_dom"/>
</dbReference>
<feature type="domain" description="C2" evidence="1">
    <location>
        <begin position="288"/>
        <end position="421"/>
    </location>
</feature>
<dbReference type="GO" id="GO:0048791">
    <property type="term" value="P:calcium ion-regulated exocytosis of neurotransmitter"/>
    <property type="evidence" value="ECO:0007669"/>
    <property type="project" value="TreeGrafter"/>
</dbReference>
<evidence type="ECO:0000259" key="1">
    <source>
        <dbReference type="PROSITE" id="PS50004"/>
    </source>
</evidence>
<sequence>MTVIGVALVISGLTAAGVGLAAVWVRFCRSCDLQKLIDYICRRNEERTNLIQTDYGTAYQVDQSTDISAPDDPDSGGFVEYENIFAKAEQAISAAAQESHAHAANLLPDTEQQDGAETSRDGSPDELLMRKLVRCYSSESLSSVTSESSVQENFMNVAGQIEVVMDYSTEQNRFTLTLVQATDLKARDNASPSDTYVKVHLMPEHELKGQTKVYRKSLNPVYNERITIKMAKVDLADHSLKFTVFAYDRHARHEAVGETVLKLGDVDLLPGPFSTWLNLSDINEKPADLGDILFSLSYLPTAERLTVVIVKARGLKWTENKVTADPFVKVYLLQGGKKISKKKSSIKRGDNCPIFNEAMMFAVPSNILDKVTIRITVAENAPGGKIPSIGHVLVGSSCKGANLTHWNQMLTVLRRPIAMWHPLRK</sequence>
<dbReference type="RefSeq" id="XP_022079219.1">
    <property type="nucleotide sequence ID" value="XM_022223527.1"/>
</dbReference>
<evidence type="ECO:0000313" key="2">
    <source>
        <dbReference type="Proteomes" id="UP000694845"/>
    </source>
</evidence>
<dbReference type="Gene3D" id="2.60.40.150">
    <property type="entry name" value="C2 domain"/>
    <property type="match status" value="2"/>
</dbReference>
<accession>A0A8B7XEN8</accession>
<dbReference type="OrthoDB" id="67700at2759"/>
<dbReference type="GeneID" id="110973065"/>
<organism evidence="2 3">
    <name type="scientific">Acanthaster planci</name>
    <name type="common">Crown-of-thorns starfish</name>
    <dbReference type="NCBI Taxonomy" id="133434"/>
    <lineage>
        <taxon>Eukaryota</taxon>
        <taxon>Metazoa</taxon>
        <taxon>Echinodermata</taxon>
        <taxon>Eleutherozoa</taxon>
        <taxon>Asterozoa</taxon>
        <taxon>Asteroidea</taxon>
        <taxon>Valvatacea</taxon>
        <taxon>Valvatida</taxon>
        <taxon>Acanthasteridae</taxon>
        <taxon>Acanthaster</taxon>
    </lineage>
</organism>